<sequence>MASSLALALLLLVSTAATLSGRPNVDNVAEFARWLVRMGTWGVLSFNSPTFVPKGYVASYTDAGAGSPYFYLSILDPAGAEAQNDVRYSLTLSEFFFDDCGGQDPQSPSCAKITLSGQLLMLPGDSVEGAKAERALFKAHPSFLGFPKMNGTFAVYKLLIDEIFLVNKMAPPRELSVEEYLAA</sequence>
<dbReference type="AlphaFoldDB" id="A0ABD1I2M7"/>
<dbReference type="SUPFAM" id="SSF50475">
    <property type="entry name" value="FMN-binding split barrel"/>
    <property type="match status" value="1"/>
</dbReference>
<keyword evidence="4" id="KW-1185">Reference proteome</keyword>
<evidence type="ECO:0000313" key="3">
    <source>
        <dbReference type="EMBL" id="KAL1561743.1"/>
    </source>
</evidence>
<proteinExistence type="predicted"/>
<dbReference type="GO" id="GO:0005737">
    <property type="term" value="C:cytoplasm"/>
    <property type="evidence" value="ECO:0007669"/>
    <property type="project" value="UniProtKB-ARBA"/>
</dbReference>
<dbReference type="Pfam" id="PF13883">
    <property type="entry name" value="CREG_beta-barrel"/>
    <property type="match status" value="1"/>
</dbReference>
<gene>
    <name evidence="3" type="ORF">AAHA92_04408</name>
</gene>
<feature type="signal peptide" evidence="1">
    <location>
        <begin position="1"/>
        <end position="21"/>
    </location>
</feature>
<evidence type="ECO:0000313" key="4">
    <source>
        <dbReference type="Proteomes" id="UP001567538"/>
    </source>
</evidence>
<feature type="chain" id="PRO_5044849130" evidence="1">
    <location>
        <begin position="22"/>
        <end position="183"/>
    </location>
</feature>
<evidence type="ECO:0000256" key="1">
    <source>
        <dbReference type="SAM" id="SignalP"/>
    </source>
</evidence>
<dbReference type="InterPro" id="IPR055343">
    <property type="entry name" value="CREG_beta-barrel"/>
</dbReference>
<accession>A0ABD1I2M7</accession>
<keyword evidence="1" id="KW-0732">Signal</keyword>
<dbReference type="PANTHER" id="PTHR13343:SF17">
    <property type="entry name" value="CELLULAR REPRESSOR OF E1A-STIMULATED GENES, ISOFORM A"/>
    <property type="match status" value="1"/>
</dbReference>
<feature type="domain" description="CREG-like beta-barrel" evidence="2">
    <location>
        <begin position="23"/>
        <end position="181"/>
    </location>
</feature>
<protein>
    <submittedName>
        <fullName evidence="3">Protein CREG1-like</fullName>
    </submittedName>
</protein>
<organism evidence="3 4">
    <name type="scientific">Salvia divinorum</name>
    <name type="common">Maria pastora</name>
    <name type="synonym">Diviner's sage</name>
    <dbReference type="NCBI Taxonomy" id="28513"/>
    <lineage>
        <taxon>Eukaryota</taxon>
        <taxon>Viridiplantae</taxon>
        <taxon>Streptophyta</taxon>
        <taxon>Embryophyta</taxon>
        <taxon>Tracheophyta</taxon>
        <taxon>Spermatophyta</taxon>
        <taxon>Magnoliopsida</taxon>
        <taxon>eudicotyledons</taxon>
        <taxon>Gunneridae</taxon>
        <taxon>Pentapetalae</taxon>
        <taxon>asterids</taxon>
        <taxon>lamiids</taxon>
        <taxon>Lamiales</taxon>
        <taxon>Lamiaceae</taxon>
        <taxon>Nepetoideae</taxon>
        <taxon>Mentheae</taxon>
        <taxon>Salviinae</taxon>
        <taxon>Salvia</taxon>
        <taxon>Salvia subgen. Calosphace</taxon>
    </lineage>
</organism>
<name>A0ABD1I2M7_SALDI</name>
<reference evidence="3 4" key="1">
    <citation type="submission" date="2024-06" db="EMBL/GenBank/DDBJ databases">
        <title>A chromosome level genome sequence of Diviner's sage (Salvia divinorum).</title>
        <authorList>
            <person name="Ford S.A."/>
            <person name="Ro D.-K."/>
            <person name="Ness R.W."/>
            <person name="Phillips M.A."/>
        </authorList>
    </citation>
    <scope>NUCLEOTIDE SEQUENCE [LARGE SCALE GENOMIC DNA]</scope>
    <source>
        <strain evidence="3">SAF-2024a</strain>
        <tissue evidence="3">Leaf</tissue>
    </source>
</reference>
<evidence type="ECO:0000259" key="2">
    <source>
        <dbReference type="Pfam" id="PF13883"/>
    </source>
</evidence>
<dbReference type="InterPro" id="IPR012349">
    <property type="entry name" value="Split_barrel_FMN-bd"/>
</dbReference>
<dbReference type="PANTHER" id="PTHR13343">
    <property type="entry name" value="CREG1 PROTEIN"/>
    <property type="match status" value="1"/>
</dbReference>
<comment type="caution">
    <text evidence="3">The sequence shown here is derived from an EMBL/GenBank/DDBJ whole genome shotgun (WGS) entry which is preliminary data.</text>
</comment>
<dbReference type="EMBL" id="JBEAFC010000003">
    <property type="protein sequence ID" value="KAL1561743.1"/>
    <property type="molecule type" value="Genomic_DNA"/>
</dbReference>
<dbReference type="Gene3D" id="2.30.110.10">
    <property type="entry name" value="Electron Transport, Fmn-binding Protein, Chain A"/>
    <property type="match status" value="1"/>
</dbReference>
<dbReference type="Proteomes" id="UP001567538">
    <property type="component" value="Unassembled WGS sequence"/>
</dbReference>